<dbReference type="Pfam" id="PF01257">
    <property type="entry name" value="2Fe-2S_thioredx"/>
    <property type="match status" value="1"/>
</dbReference>
<evidence type="ECO:0000256" key="7">
    <source>
        <dbReference type="SAM" id="MobiDB-lite"/>
    </source>
</evidence>
<gene>
    <name evidence="9" type="ORF">MRSR164_17480</name>
</gene>
<dbReference type="Gene3D" id="1.10.10.1590">
    <property type="entry name" value="NADH-quinone oxidoreductase subunit E"/>
    <property type="match status" value="1"/>
</dbReference>
<dbReference type="Gene3D" id="1.20.1440.230">
    <property type="entry name" value="NADH-ubiquinone oxidoreductase 51kDa subunit, iron-sulphur binding domain"/>
    <property type="match status" value="1"/>
</dbReference>
<dbReference type="SUPFAM" id="SSF142984">
    <property type="entry name" value="Nqo1 middle domain-like"/>
    <property type="match status" value="1"/>
</dbReference>
<evidence type="ECO:0000256" key="3">
    <source>
        <dbReference type="ARBA" id="ARBA00022485"/>
    </source>
</evidence>
<dbReference type="InterPro" id="IPR019554">
    <property type="entry name" value="Soluble_ligand-bd"/>
</dbReference>
<dbReference type="PROSITE" id="PS00644">
    <property type="entry name" value="COMPLEX1_51K_1"/>
    <property type="match status" value="1"/>
</dbReference>
<evidence type="ECO:0000256" key="5">
    <source>
        <dbReference type="ARBA" id="ARBA00023004"/>
    </source>
</evidence>
<dbReference type="InterPro" id="IPR001949">
    <property type="entry name" value="NADH-UbQ_OxRdtase_51kDa_CS"/>
</dbReference>
<dbReference type="PANTHER" id="PTHR43578:SF3">
    <property type="entry name" value="NADH-QUINONE OXIDOREDUCTASE SUBUNIT F"/>
    <property type="match status" value="1"/>
</dbReference>
<dbReference type="SUPFAM" id="SSF142019">
    <property type="entry name" value="Nqo1 FMN-binding domain-like"/>
    <property type="match status" value="1"/>
</dbReference>
<dbReference type="InterPro" id="IPR037207">
    <property type="entry name" value="Nuop51_4Fe4S-bd_sf"/>
</dbReference>
<evidence type="ECO:0000313" key="10">
    <source>
        <dbReference type="Proteomes" id="UP001349262"/>
    </source>
</evidence>
<dbReference type="Pfam" id="PF10589">
    <property type="entry name" value="NADH_4Fe-4S"/>
    <property type="match status" value="1"/>
</dbReference>
<evidence type="ECO:0000256" key="2">
    <source>
        <dbReference type="ARBA" id="ARBA00007523"/>
    </source>
</evidence>
<evidence type="ECO:0000259" key="8">
    <source>
        <dbReference type="SMART" id="SM00928"/>
    </source>
</evidence>
<keyword evidence="5" id="KW-0408">Iron</keyword>
<accession>A0ABU7TCY2</accession>
<dbReference type="SUPFAM" id="SSF52833">
    <property type="entry name" value="Thioredoxin-like"/>
    <property type="match status" value="1"/>
</dbReference>
<evidence type="ECO:0000256" key="6">
    <source>
        <dbReference type="ARBA" id="ARBA00023014"/>
    </source>
</evidence>
<feature type="region of interest" description="Disordered" evidence="7">
    <location>
        <begin position="1"/>
        <end position="28"/>
    </location>
</feature>
<comment type="similarity">
    <text evidence="2">Belongs to the complex I 51 kDa subunit family.</text>
</comment>
<dbReference type="Gene3D" id="3.10.20.600">
    <property type="match status" value="1"/>
</dbReference>
<proteinExistence type="inferred from homology"/>
<dbReference type="PROSITE" id="PS00645">
    <property type="entry name" value="COMPLEX1_51K_2"/>
    <property type="match status" value="1"/>
</dbReference>
<dbReference type="Pfam" id="PF01512">
    <property type="entry name" value="Complex1_51K"/>
    <property type="match status" value="1"/>
</dbReference>
<dbReference type="EMBL" id="MLBY01000005">
    <property type="protein sequence ID" value="MEE7458496.1"/>
    <property type="molecule type" value="Genomic_DNA"/>
</dbReference>
<dbReference type="SUPFAM" id="SSF140490">
    <property type="entry name" value="Nqo1C-terminal domain-like"/>
    <property type="match status" value="1"/>
</dbReference>
<name>A0ABU7TCY2_9HYPH</name>
<keyword evidence="3" id="KW-0004">4Fe-4S</keyword>
<dbReference type="InterPro" id="IPR036249">
    <property type="entry name" value="Thioredoxin-like_sf"/>
</dbReference>
<feature type="domain" description="NADH-ubiquinone oxidoreductase 51kDa subunit iron-sulphur binding" evidence="8">
    <location>
        <begin position="487"/>
        <end position="532"/>
    </location>
</feature>
<dbReference type="Pfam" id="PF10531">
    <property type="entry name" value="SLBB"/>
    <property type="match status" value="1"/>
</dbReference>
<dbReference type="Gene3D" id="3.40.30.10">
    <property type="entry name" value="Glutaredoxin"/>
    <property type="match status" value="1"/>
</dbReference>
<keyword evidence="4" id="KW-0479">Metal-binding</keyword>
<comment type="caution">
    <text evidence="9">The sequence shown here is derived from an EMBL/GenBank/DDBJ whole genome shotgun (WGS) entry which is preliminary data.</text>
</comment>
<dbReference type="InterPro" id="IPR011538">
    <property type="entry name" value="Nuo51_FMN-bd"/>
</dbReference>
<dbReference type="CDD" id="cd03082">
    <property type="entry name" value="TRX_Fd_NuoE_W_FDH_beta"/>
    <property type="match status" value="1"/>
</dbReference>
<dbReference type="PANTHER" id="PTHR43578">
    <property type="entry name" value="NADH-QUINONE OXIDOREDUCTASE SUBUNIT F"/>
    <property type="match status" value="1"/>
</dbReference>
<keyword evidence="6" id="KW-0411">Iron-sulfur</keyword>
<dbReference type="Proteomes" id="UP001349262">
    <property type="component" value="Unassembled WGS sequence"/>
</dbReference>
<dbReference type="Gene3D" id="3.40.50.11540">
    <property type="entry name" value="NADH-ubiquinone oxidoreductase 51kDa subunit"/>
    <property type="match status" value="1"/>
</dbReference>
<dbReference type="InterPro" id="IPR019575">
    <property type="entry name" value="Nuop51_4Fe4S-bd"/>
</dbReference>
<sequence>MSEETGTVRRFAHPGRGRNVSRAVPKGRQVDPQAKVEIEELLGARSRQRDLLIEHLHLIQDTYGQIGADHLAALADEMGLAFAEVFETATFYAHFDVVKEGDADIPRLTVRVCDSITCAMFGADELLETLQRELASDAVRVVRAPCVGLCDHAPAVEVGHNFLHRADAAAVRAAVESEDTHAHIPDYVDYDAYRAGGGYALLDRLRSGALAVDDVLKVLDDGGLRGLGGAGFPTGRKWRSVRGEPGPRLMAVNGDEGEPGTFKDQLYLNTDPHRFLEGMLIGAHVVEATDVYIYLRDEYPISREILAREIARLPEGGTRIHLRRGAGAYICGEESSLIESLEGKRGLPRHKPPFPFQVGLFNRPTLINNVETLFWVRDLIERGAEWWKSHGRNGRVGLRSYSVSGRVKEPGVKLAPAGLTIQELIDEYCGGISEGHSFAAYLPGGASGGILPASMNDIPLDFGTLEKYGCFIGSAAVVVLSDRDDVRGAALNLMKFFEDESCGQCTPCRSGTQKARMLMENGVWDTDLLGELAQCMRDASICGLGQAASNPVSTVIKYFPDLFPEPRAVAAE</sequence>
<comment type="cofactor">
    <cofactor evidence="1">
        <name>FMN</name>
        <dbReference type="ChEBI" id="CHEBI:58210"/>
    </cofactor>
</comment>
<evidence type="ECO:0000256" key="1">
    <source>
        <dbReference type="ARBA" id="ARBA00001917"/>
    </source>
</evidence>
<dbReference type="InterPro" id="IPR037225">
    <property type="entry name" value="Nuo51_FMN-bd_sf"/>
</dbReference>
<dbReference type="InterPro" id="IPR041921">
    <property type="entry name" value="NuoE_N"/>
</dbReference>
<evidence type="ECO:0000256" key="4">
    <source>
        <dbReference type="ARBA" id="ARBA00022723"/>
    </source>
</evidence>
<protein>
    <submittedName>
        <fullName evidence="9">NADH-quinone oxidoreductase subunit F</fullName>
    </submittedName>
</protein>
<keyword evidence="10" id="KW-1185">Reference proteome</keyword>
<evidence type="ECO:0000313" key="9">
    <source>
        <dbReference type="EMBL" id="MEE7458496.1"/>
    </source>
</evidence>
<dbReference type="SMART" id="SM00928">
    <property type="entry name" value="NADH_4Fe-4S"/>
    <property type="match status" value="1"/>
</dbReference>
<organism evidence="9 10">
    <name type="scientific">Methylobacterium radiotolerans</name>
    <dbReference type="NCBI Taxonomy" id="31998"/>
    <lineage>
        <taxon>Bacteria</taxon>
        <taxon>Pseudomonadati</taxon>
        <taxon>Pseudomonadota</taxon>
        <taxon>Alphaproteobacteria</taxon>
        <taxon>Hyphomicrobiales</taxon>
        <taxon>Methylobacteriaceae</taxon>
        <taxon>Methylobacterium</taxon>
    </lineage>
</organism>
<reference evidence="9 10" key="1">
    <citation type="journal article" date="2012" name="Genet. Mol. Biol.">
        <title>Analysis of 16S rRNA and mxaF genes revealing insights into Methylobacterium niche-specific plant association.</title>
        <authorList>
            <person name="Dourado M.N."/>
            <person name="Andreote F.D."/>
            <person name="Dini-Andreote F."/>
            <person name="Conti R."/>
            <person name="Araujo J.M."/>
            <person name="Araujo W.L."/>
        </authorList>
    </citation>
    <scope>NUCLEOTIDE SEQUENCE [LARGE SCALE GENOMIC DNA]</scope>
    <source>
        <strain evidence="9 10">SR1.6/4</strain>
    </source>
</reference>